<gene>
    <name evidence="1" type="ORF">CcaverHIS019_0209580</name>
</gene>
<protein>
    <recommendedName>
        <fullName evidence="3">Metaxin glutathione S-transferase domain-containing protein</fullName>
    </recommendedName>
</protein>
<evidence type="ECO:0008006" key="3">
    <source>
        <dbReference type="Google" id="ProtNLM"/>
    </source>
</evidence>
<name>A0AA48IEA0_9TREE</name>
<dbReference type="GeneID" id="85493467"/>
<evidence type="ECO:0000313" key="1">
    <source>
        <dbReference type="EMBL" id="BEI89596.1"/>
    </source>
</evidence>
<dbReference type="Proteomes" id="UP001233271">
    <property type="component" value="Chromosome 2"/>
</dbReference>
<dbReference type="RefSeq" id="XP_060454862.1">
    <property type="nucleotide sequence ID" value="XM_060598028.1"/>
</dbReference>
<proteinExistence type="predicted"/>
<reference evidence="1" key="1">
    <citation type="journal article" date="2023" name="BMC Genomics">
        <title>Chromosome-level genome assemblies of Cutaneotrichosporon spp. (Trichosporonales, Basidiomycota) reveal imbalanced evolution between nucleotide sequences and chromosome synteny.</title>
        <authorList>
            <person name="Kobayashi Y."/>
            <person name="Kayamori A."/>
            <person name="Aoki K."/>
            <person name="Shiwa Y."/>
            <person name="Matsutani M."/>
            <person name="Fujita N."/>
            <person name="Sugita T."/>
            <person name="Iwasaki W."/>
            <person name="Tanaka N."/>
            <person name="Takashima M."/>
        </authorList>
    </citation>
    <scope>NUCLEOTIDE SEQUENCE</scope>
    <source>
        <strain evidence="1">HIS019</strain>
    </source>
</reference>
<organism evidence="1 2">
    <name type="scientific">Cutaneotrichosporon cavernicola</name>
    <dbReference type="NCBI Taxonomy" id="279322"/>
    <lineage>
        <taxon>Eukaryota</taxon>
        <taxon>Fungi</taxon>
        <taxon>Dikarya</taxon>
        <taxon>Basidiomycota</taxon>
        <taxon>Agaricomycotina</taxon>
        <taxon>Tremellomycetes</taxon>
        <taxon>Trichosporonales</taxon>
        <taxon>Trichosporonaceae</taxon>
        <taxon>Cutaneotrichosporon</taxon>
    </lineage>
</organism>
<sequence>MTAAPSGKLPALHLLRENRLIAADDIRSWLDTQHPLTGKTASLQGMPTQATYDSALATAQLVLVRLLPAYNVSLSGPSNDVALMIPGPPPLSAGLTTPLPASFTGDERVIDEDELVEIGIEALEALRVKLADRTGSWAYGARAPTPLDALLASHLYCIYGLPASSALRSKLEQSSELGDYVDSVLDYAMNG</sequence>
<dbReference type="EMBL" id="AP028213">
    <property type="protein sequence ID" value="BEI89596.1"/>
    <property type="molecule type" value="Genomic_DNA"/>
</dbReference>
<dbReference type="KEGG" id="ccac:CcaHIS019_0209580"/>
<dbReference type="AlphaFoldDB" id="A0AA48IEA0"/>
<accession>A0AA48IEA0</accession>
<keyword evidence="2" id="KW-1185">Reference proteome</keyword>
<evidence type="ECO:0000313" key="2">
    <source>
        <dbReference type="Proteomes" id="UP001233271"/>
    </source>
</evidence>